<dbReference type="Proteomes" id="UP000812982">
    <property type="component" value="Unassembled WGS sequence"/>
</dbReference>
<evidence type="ECO:0000313" key="3">
    <source>
        <dbReference type="Proteomes" id="UP000812982"/>
    </source>
</evidence>
<evidence type="ECO:0000259" key="1">
    <source>
        <dbReference type="Pfam" id="PF25547"/>
    </source>
</evidence>
<organism evidence="2 3">
    <name type="scientific">[Mycobacterium] fortunisiensis</name>
    <dbReference type="NCBI Taxonomy" id="2600579"/>
    <lineage>
        <taxon>Bacteria</taxon>
        <taxon>Bacillati</taxon>
        <taxon>Actinomycetota</taxon>
        <taxon>Actinomycetes</taxon>
        <taxon>Mycobacteriales</taxon>
        <taxon>Mycobacteriaceae</taxon>
        <taxon>Mycolicibacterium</taxon>
    </lineage>
</organism>
<keyword evidence="3" id="KW-1185">Reference proteome</keyword>
<name>A0ABS6KI80_9MYCO</name>
<protein>
    <recommendedName>
        <fullName evidence="1">Outer membrane channel protein CpnT-like N-terminal domain-containing protein</fullName>
    </recommendedName>
</protein>
<dbReference type="RefSeq" id="WP_217155300.1">
    <property type="nucleotide sequence ID" value="NZ_VOMB01000006.1"/>
</dbReference>
<sequence length="442" mass="45994">MVDVDPQVFFAASASTRISAQQLSVALSNLTSGLSGSGGMAGSDNTGQKFSEDYDQSANDIATVLAGLGDISHNRADLIKATGDNHAAANRASTDGSSQPVNAIAVPERSFTQPPSIPSAYGGGGSEPTGAIATAWHYIQKWVGYVWPNGSPEKLEAAAETWTAAGNAIRIGLGPLDQAKEGLSGQVSPEIPAATQDLADLRGKVDDLSWACLNAATSCNDLAQAIKDAHQELIDELSQFAAEFVVGEVIFAVFFEVGGEIWGNAAMAARAAVIAERCARIIEKLFDLAKAAGRIAKAAAEAIAKVLADMKSVVQAVVSKTPGVDREAARLSDVANRFHSALDPIAADMRTTSALSTREGTDIIAGGKRDLTPAQRAQIQDGEQLAKNPNLHAELTALEKAQALGLHPRQIVASRPLCPDCQRAIVESGGTILPDGLGAVWP</sequence>
<dbReference type="Pfam" id="PF25547">
    <property type="entry name" value="WXG100_2"/>
    <property type="match status" value="1"/>
</dbReference>
<accession>A0ABS6KI80</accession>
<gene>
    <name evidence="2" type="ORF">FR943_05380</name>
</gene>
<comment type="caution">
    <text evidence="2">The sequence shown here is derived from an EMBL/GenBank/DDBJ whole genome shotgun (WGS) entry which is preliminary data.</text>
</comment>
<dbReference type="EMBL" id="VOMB01000006">
    <property type="protein sequence ID" value="MBU9763274.1"/>
    <property type="molecule type" value="Genomic_DNA"/>
</dbReference>
<proteinExistence type="predicted"/>
<reference evidence="2 3" key="1">
    <citation type="journal article" date="2021" name="Sci. Rep.">
        <title>Phenotypic and genomic hallmarks of a novel, potentially pathogenic rapidly growing Mycobacterium species related to the Mycobacterium fortuitum complex.</title>
        <authorList>
            <person name="Gharbi R."/>
            <person name="Khanna V."/>
            <person name="Frigui W."/>
            <person name="Mhenni B."/>
            <person name="Brosch R."/>
            <person name="Mardassi H."/>
        </authorList>
    </citation>
    <scope>NUCLEOTIDE SEQUENCE [LARGE SCALE GENOMIC DNA]</scope>
    <source>
        <strain evidence="2 3">TNTM28</strain>
    </source>
</reference>
<dbReference type="InterPro" id="IPR057746">
    <property type="entry name" value="CpnT-like_N"/>
</dbReference>
<feature type="domain" description="Outer membrane channel protein CpnT-like N-terminal" evidence="1">
    <location>
        <begin position="136"/>
        <end position="274"/>
    </location>
</feature>
<evidence type="ECO:0000313" key="2">
    <source>
        <dbReference type="EMBL" id="MBU9763274.1"/>
    </source>
</evidence>